<evidence type="ECO:0000256" key="9">
    <source>
        <dbReference type="ARBA" id="ARBA00023136"/>
    </source>
</evidence>
<evidence type="ECO:0000256" key="5">
    <source>
        <dbReference type="ARBA" id="ARBA00022692"/>
    </source>
</evidence>
<evidence type="ECO:0000256" key="10">
    <source>
        <dbReference type="ARBA" id="ARBA00023237"/>
    </source>
</evidence>
<dbReference type="PANTHER" id="PTHR34501:SF9">
    <property type="entry name" value="MAJOR OUTER MEMBRANE PROTEIN P.IA"/>
    <property type="match status" value="1"/>
</dbReference>
<protein>
    <submittedName>
        <fullName evidence="13">Porin</fullName>
    </submittedName>
</protein>
<dbReference type="GO" id="GO:0015288">
    <property type="term" value="F:porin activity"/>
    <property type="evidence" value="ECO:0007669"/>
    <property type="project" value="UniProtKB-KW"/>
</dbReference>
<dbReference type="CDD" id="cd00342">
    <property type="entry name" value="gram_neg_porins"/>
    <property type="match status" value="1"/>
</dbReference>
<feature type="chain" id="PRO_5013923559" evidence="11">
    <location>
        <begin position="23"/>
        <end position="375"/>
    </location>
</feature>
<reference evidence="13 14" key="1">
    <citation type="submission" date="2017-10" db="EMBL/GenBank/DDBJ databases">
        <title>Massilia psychrophilum sp. nov., a novel purple-pigmented bacterium isolated from Tianshan glacier, Xinjiang Municipality, China.</title>
        <authorList>
            <person name="Wang H."/>
        </authorList>
    </citation>
    <scope>NUCLEOTIDE SEQUENCE [LARGE SCALE GENOMIC DNA]</scope>
    <source>
        <strain evidence="13 14">JCM 30074</strain>
    </source>
</reference>
<dbReference type="InterPro" id="IPR033900">
    <property type="entry name" value="Gram_neg_porin_domain"/>
</dbReference>
<dbReference type="GO" id="GO:0046930">
    <property type="term" value="C:pore complex"/>
    <property type="evidence" value="ECO:0007669"/>
    <property type="project" value="UniProtKB-KW"/>
</dbReference>
<dbReference type="InterPro" id="IPR001702">
    <property type="entry name" value="Porin_Gram-ve"/>
</dbReference>
<evidence type="ECO:0000256" key="7">
    <source>
        <dbReference type="ARBA" id="ARBA00023065"/>
    </source>
</evidence>
<dbReference type="GO" id="GO:0034220">
    <property type="term" value="P:monoatomic ion transmembrane transport"/>
    <property type="evidence" value="ECO:0007669"/>
    <property type="project" value="InterPro"/>
</dbReference>
<dbReference type="PRINTS" id="PR00184">
    <property type="entry name" value="NEISSPPORIN"/>
</dbReference>
<dbReference type="PRINTS" id="PR00182">
    <property type="entry name" value="ECOLNEIPORIN"/>
</dbReference>
<dbReference type="SUPFAM" id="SSF56935">
    <property type="entry name" value="Porins"/>
    <property type="match status" value="1"/>
</dbReference>
<comment type="subunit">
    <text evidence="2">Homotrimer.</text>
</comment>
<name>A0A2G8TJG3_9BURK</name>
<keyword evidence="6 11" id="KW-0732">Signal</keyword>
<dbReference type="Pfam" id="PF13609">
    <property type="entry name" value="Porin_4"/>
    <property type="match status" value="1"/>
</dbReference>
<dbReference type="EMBL" id="PDOC01000003">
    <property type="protein sequence ID" value="PIL45748.1"/>
    <property type="molecule type" value="Genomic_DNA"/>
</dbReference>
<evidence type="ECO:0000256" key="3">
    <source>
        <dbReference type="ARBA" id="ARBA00022448"/>
    </source>
</evidence>
<comment type="subcellular location">
    <subcellularLocation>
        <location evidence="1">Cell outer membrane</location>
        <topology evidence="1">Multi-pass membrane protein</topology>
    </subcellularLocation>
</comment>
<evidence type="ECO:0000256" key="8">
    <source>
        <dbReference type="ARBA" id="ARBA00023114"/>
    </source>
</evidence>
<dbReference type="OrthoDB" id="8679056at2"/>
<keyword evidence="3" id="KW-0813">Transport</keyword>
<evidence type="ECO:0000256" key="11">
    <source>
        <dbReference type="SAM" id="SignalP"/>
    </source>
</evidence>
<evidence type="ECO:0000259" key="12">
    <source>
        <dbReference type="Pfam" id="PF13609"/>
    </source>
</evidence>
<keyword evidence="8" id="KW-0626">Porin</keyword>
<keyword evidence="7" id="KW-0406">Ion transport</keyword>
<dbReference type="AlphaFoldDB" id="A0A2G8TJG3"/>
<feature type="domain" description="Porin" evidence="12">
    <location>
        <begin position="9"/>
        <end position="346"/>
    </location>
</feature>
<dbReference type="InterPro" id="IPR023614">
    <property type="entry name" value="Porin_dom_sf"/>
</dbReference>
<keyword evidence="9" id="KW-0472">Membrane</keyword>
<keyword evidence="5" id="KW-0812">Transmembrane</keyword>
<evidence type="ECO:0000256" key="1">
    <source>
        <dbReference type="ARBA" id="ARBA00004571"/>
    </source>
</evidence>
<dbReference type="InterPro" id="IPR050298">
    <property type="entry name" value="Gram-neg_bact_OMP"/>
</dbReference>
<accession>A0A2G8TJG3</accession>
<keyword evidence="14" id="KW-1185">Reference proteome</keyword>
<feature type="signal peptide" evidence="11">
    <location>
        <begin position="1"/>
        <end position="22"/>
    </location>
</feature>
<evidence type="ECO:0000256" key="4">
    <source>
        <dbReference type="ARBA" id="ARBA00022452"/>
    </source>
</evidence>
<gene>
    <name evidence="13" type="ORF">CR105_06700</name>
</gene>
<keyword evidence="10" id="KW-0998">Cell outer membrane</keyword>
<comment type="caution">
    <text evidence="13">The sequence shown here is derived from an EMBL/GenBank/DDBJ whole genome shotgun (WGS) entry which is preliminary data.</text>
</comment>
<evidence type="ECO:0000256" key="2">
    <source>
        <dbReference type="ARBA" id="ARBA00011233"/>
    </source>
</evidence>
<dbReference type="InterPro" id="IPR002299">
    <property type="entry name" value="Porin_Neis"/>
</dbReference>
<proteinExistence type="predicted"/>
<evidence type="ECO:0000313" key="13">
    <source>
        <dbReference type="EMBL" id="PIL45748.1"/>
    </source>
</evidence>
<evidence type="ECO:0000313" key="14">
    <source>
        <dbReference type="Proteomes" id="UP000230390"/>
    </source>
</evidence>
<dbReference type="RefSeq" id="WP_099787659.1">
    <property type="nucleotide sequence ID" value="NZ_JBHLYV010000029.1"/>
</dbReference>
<organism evidence="13 14">
    <name type="scientific">Massilia eurypsychrophila</name>
    <dbReference type="NCBI Taxonomy" id="1485217"/>
    <lineage>
        <taxon>Bacteria</taxon>
        <taxon>Pseudomonadati</taxon>
        <taxon>Pseudomonadota</taxon>
        <taxon>Betaproteobacteria</taxon>
        <taxon>Burkholderiales</taxon>
        <taxon>Oxalobacteraceae</taxon>
        <taxon>Telluria group</taxon>
        <taxon>Massilia</taxon>
    </lineage>
</organism>
<dbReference type="Proteomes" id="UP000230390">
    <property type="component" value="Unassembled WGS sequence"/>
</dbReference>
<dbReference type="GO" id="GO:0009279">
    <property type="term" value="C:cell outer membrane"/>
    <property type="evidence" value="ECO:0007669"/>
    <property type="project" value="UniProtKB-SubCell"/>
</dbReference>
<keyword evidence="4" id="KW-1134">Transmembrane beta strand</keyword>
<dbReference type="PANTHER" id="PTHR34501">
    <property type="entry name" value="PROTEIN YDDL-RELATED"/>
    <property type="match status" value="1"/>
</dbReference>
<sequence>MKKILSRTAAISLACFANSAMAQMPPDRWPAAPAASNVTIYGLADSGIEYLTNTNAAGKSLVRMPTLAGSFPSNIGFRGSEALGNGLRAVYNLEMGYSVDGGQLQNGGRLFGRSAWVGLQGDFGTLMLGRMINMTYIANLRSNVLGPSIHSYPNLDGYLPNARSDNTVGYLGKFANVTVGATYSTGRDATTVVAGPGSTACGGELAADKQACRQVTAMLGYDTPKYGMAVSYDVLNGGPNAGFGLNRSDYDDRRIGVNGYVMVDKLRIGGGVIERDTDALLDTATRLMQIGASYPVAANVVVDAQVAKLDVKNSGNDSSIAVVRATYSFSRRTATYVSLGRMKNEGTAAISVSAGGTVGPGLSQTAMMVGLRHSF</sequence>
<dbReference type="Gene3D" id="2.40.160.10">
    <property type="entry name" value="Porin"/>
    <property type="match status" value="1"/>
</dbReference>
<evidence type="ECO:0000256" key="6">
    <source>
        <dbReference type="ARBA" id="ARBA00022729"/>
    </source>
</evidence>